<feature type="compositionally biased region" description="Pro residues" evidence="1">
    <location>
        <begin position="109"/>
        <end position="131"/>
    </location>
</feature>
<feature type="region of interest" description="Disordered" evidence="1">
    <location>
        <begin position="284"/>
        <end position="346"/>
    </location>
</feature>
<accession>A0A8J3B397</accession>
<comment type="caution">
    <text evidence="4">The sequence shown here is derived from an EMBL/GenBank/DDBJ whole genome shotgun (WGS) entry which is preliminary data.</text>
</comment>
<reference evidence="4" key="1">
    <citation type="journal article" date="2014" name="Int. J. Syst. Evol. Microbiol.">
        <title>Complete genome sequence of Corynebacterium casei LMG S-19264T (=DSM 44701T), isolated from a smear-ripened cheese.</title>
        <authorList>
            <consortium name="US DOE Joint Genome Institute (JGI-PGF)"/>
            <person name="Walter F."/>
            <person name="Albersmeier A."/>
            <person name="Kalinowski J."/>
            <person name="Ruckert C."/>
        </authorList>
    </citation>
    <scope>NUCLEOTIDE SEQUENCE</scope>
    <source>
        <strain evidence="4">JCM 3090</strain>
    </source>
</reference>
<dbReference type="CDD" id="cd00161">
    <property type="entry name" value="beta-trefoil_Ricin-like"/>
    <property type="match status" value="1"/>
</dbReference>
<feature type="transmembrane region" description="Helical" evidence="2">
    <location>
        <begin position="253"/>
        <end position="276"/>
    </location>
</feature>
<keyword evidence="2" id="KW-1133">Transmembrane helix</keyword>
<dbReference type="SUPFAM" id="SSF50370">
    <property type="entry name" value="Ricin B-like lectins"/>
    <property type="match status" value="1"/>
</dbReference>
<name>A0A8J3B397_9ACTN</name>
<reference evidence="4" key="2">
    <citation type="submission" date="2020-09" db="EMBL/GenBank/DDBJ databases">
        <authorList>
            <person name="Sun Q."/>
            <person name="Ohkuma M."/>
        </authorList>
    </citation>
    <scope>NUCLEOTIDE SEQUENCE</scope>
    <source>
        <strain evidence="4">JCM 3090</strain>
    </source>
</reference>
<feature type="compositionally biased region" description="Low complexity" evidence="1">
    <location>
        <begin position="284"/>
        <end position="300"/>
    </location>
</feature>
<dbReference type="InterPro" id="IPR035992">
    <property type="entry name" value="Ricin_B-like_lectins"/>
</dbReference>
<organism evidence="4 5">
    <name type="scientific">Pilimelia anulata</name>
    <dbReference type="NCBI Taxonomy" id="53371"/>
    <lineage>
        <taxon>Bacteria</taxon>
        <taxon>Bacillati</taxon>
        <taxon>Actinomycetota</taxon>
        <taxon>Actinomycetes</taxon>
        <taxon>Micromonosporales</taxon>
        <taxon>Micromonosporaceae</taxon>
        <taxon>Pilimelia</taxon>
    </lineage>
</organism>
<dbReference type="Gene3D" id="2.80.10.50">
    <property type="match status" value="2"/>
</dbReference>
<feature type="compositionally biased region" description="Low complexity" evidence="1">
    <location>
        <begin position="16"/>
        <end position="37"/>
    </location>
</feature>
<evidence type="ECO:0000259" key="3">
    <source>
        <dbReference type="SMART" id="SM00458"/>
    </source>
</evidence>
<evidence type="ECO:0000256" key="1">
    <source>
        <dbReference type="SAM" id="MobiDB-lite"/>
    </source>
</evidence>
<feature type="domain" description="Ricin B lectin" evidence="3">
    <location>
        <begin position="343"/>
        <end position="473"/>
    </location>
</feature>
<dbReference type="AlphaFoldDB" id="A0A8J3B397"/>
<dbReference type="PROSITE" id="PS50231">
    <property type="entry name" value="RICIN_B_LECTIN"/>
    <property type="match status" value="1"/>
</dbReference>
<keyword evidence="2" id="KW-0812">Transmembrane</keyword>
<gene>
    <name evidence="4" type="ORF">GCM10010123_22770</name>
</gene>
<evidence type="ECO:0000256" key="2">
    <source>
        <dbReference type="SAM" id="Phobius"/>
    </source>
</evidence>
<evidence type="ECO:0000313" key="5">
    <source>
        <dbReference type="Proteomes" id="UP000649739"/>
    </source>
</evidence>
<dbReference type="EMBL" id="BMQB01000004">
    <property type="protein sequence ID" value="GGJ92388.1"/>
    <property type="molecule type" value="Genomic_DNA"/>
</dbReference>
<dbReference type="InterPro" id="IPR000772">
    <property type="entry name" value="Ricin_B_lectin"/>
</dbReference>
<sequence>MSAMAGQEPTSPAPDDPAAVPEPTDAAPDAAADADGALGFRTFDDYLPAESGTAPATPPTGPVAFPRAPLTPPATPAAPPAGPAPAAGPPAAAEPPPDWPTNPGAAAPPADPPPRLPMPIMPPMPTMPPTDPWSSLAADGADPDGLDPSLTAATGEFPVVPDSPAALDPNDPLTAPLENIAPPAPEVGFTPTADPTQGGVRAADEAMAADEWGLTSELPRIAADPAAATTVYRSRVAGGPGGNGPRSRGGGKLLWVAAGLCVVGLLIGGSLAVGLVDLAPTETGTAAAPTRRPVAQPTTTGLPETPADEGDAPPATGSAEPPAEATPSRAAEPAPPRRGSDRTGALRSVATELCATAGRARGARGAQVLQSECEPDSDRWRLTQDNGEFTIVHDETGRCLTAPTGPGREQVSLAECSADEDQRWRLGIEGTEFEVTSVSTQRCLDVPAAARVEGLVLNQFTCNDSNAQSWQLVEIE</sequence>
<dbReference type="Pfam" id="PF00652">
    <property type="entry name" value="Ricin_B_lectin"/>
    <property type="match status" value="1"/>
</dbReference>
<proteinExistence type="predicted"/>
<feature type="compositionally biased region" description="Low complexity" evidence="1">
    <location>
        <begin position="312"/>
        <end position="332"/>
    </location>
</feature>
<dbReference type="Proteomes" id="UP000649739">
    <property type="component" value="Unassembled WGS sequence"/>
</dbReference>
<protein>
    <recommendedName>
        <fullName evidence="3">Ricin B lectin domain-containing protein</fullName>
    </recommendedName>
</protein>
<keyword evidence="2" id="KW-0472">Membrane</keyword>
<evidence type="ECO:0000313" key="4">
    <source>
        <dbReference type="EMBL" id="GGJ92388.1"/>
    </source>
</evidence>
<feature type="region of interest" description="Disordered" evidence="1">
    <location>
        <begin position="1"/>
        <end position="167"/>
    </location>
</feature>
<feature type="compositionally biased region" description="Pro residues" evidence="1">
    <location>
        <begin position="69"/>
        <end position="100"/>
    </location>
</feature>
<dbReference type="SMART" id="SM00458">
    <property type="entry name" value="RICIN"/>
    <property type="match status" value="1"/>
</dbReference>
<keyword evidence="5" id="KW-1185">Reference proteome</keyword>